<feature type="transmembrane region" description="Helical" evidence="18">
    <location>
        <begin position="171"/>
        <end position="192"/>
    </location>
</feature>
<dbReference type="Pfam" id="PF02706">
    <property type="entry name" value="Wzz"/>
    <property type="match status" value="1"/>
</dbReference>
<organism evidence="21 22">
    <name type="scientific">Brevibacterium aurantiacum</name>
    <dbReference type="NCBI Taxonomy" id="273384"/>
    <lineage>
        <taxon>Bacteria</taxon>
        <taxon>Bacillati</taxon>
        <taxon>Actinomycetota</taxon>
        <taxon>Actinomycetes</taxon>
        <taxon>Micrococcales</taxon>
        <taxon>Brevibacteriaceae</taxon>
        <taxon>Brevibacterium</taxon>
    </lineage>
</organism>
<evidence type="ECO:0000256" key="16">
    <source>
        <dbReference type="ARBA" id="ARBA00051245"/>
    </source>
</evidence>
<dbReference type="RefSeq" id="WP_096157673.1">
    <property type="nucleotide sequence ID" value="NZ_JABUXX010000006.1"/>
</dbReference>
<keyword evidence="15" id="KW-0829">Tyrosine-protein kinase</keyword>
<evidence type="ECO:0000256" key="4">
    <source>
        <dbReference type="ARBA" id="ARBA00008883"/>
    </source>
</evidence>
<dbReference type="GO" id="GO:0005886">
    <property type="term" value="C:plasma membrane"/>
    <property type="evidence" value="ECO:0007669"/>
    <property type="project" value="UniProtKB-SubCell"/>
</dbReference>
<dbReference type="InterPro" id="IPR050445">
    <property type="entry name" value="Bact_polysacc_biosynth/exp"/>
</dbReference>
<evidence type="ECO:0000256" key="18">
    <source>
        <dbReference type="SAM" id="Phobius"/>
    </source>
</evidence>
<dbReference type="InterPro" id="IPR003856">
    <property type="entry name" value="LPS_length_determ_N"/>
</dbReference>
<keyword evidence="10" id="KW-0547">Nucleotide-binding</keyword>
<dbReference type="Gene3D" id="3.40.50.300">
    <property type="entry name" value="P-loop containing nucleotide triphosphate hydrolases"/>
    <property type="match status" value="1"/>
</dbReference>
<dbReference type="GO" id="GO:0004715">
    <property type="term" value="F:non-membrane spanning protein tyrosine kinase activity"/>
    <property type="evidence" value="ECO:0007669"/>
    <property type="project" value="UniProtKB-EC"/>
</dbReference>
<evidence type="ECO:0000256" key="9">
    <source>
        <dbReference type="ARBA" id="ARBA00022692"/>
    </source>
</evidence>
<keyword evidence="7" id="KW-0997">Cell inner membrane</keyword>
<comment type="similarity">
    <text evidence="2">Belongs to the CpsC/CapA family.</text>
</comment>
<comment type="subcellular location">
    <subcellularLocation>
        <location evidence="1">Cell inner membrane</location>
        <topology evidence="1">Multi-pass membrane protein</topology>
    </subcellularLocation>
</comment>
<proteinExistence type="inferred from homology"/>
<keyword evidence="12" id="KW-0067">ATP-binding</keyword>
<feature type="domain" description="AAA" evidence="20">
    <location>
        <begin position="270"/>
        <end position="389"/>
    </location>
</feature>
<sequence length="515" mass="54236">MSVQRYLTILRERWVAALSTVILVLAAVGGVTALQPPTYEASANVFVRTDPGSSVADRSAAADYARQQISTYADLVTTPIVLDPAIDSLGLTTDAGELAKRVSATVPEDTLLISITAQASDARSSAELANAVAASLRSQVAELETASGPATVQLTVVTPAAAPSSPASPNLVQNFVLGLLAALLAGLLAAVLRDLLDNRVRKSSDVEALTDAAVIGTVARMTAGDDHTLVSQYGTEDDQSESYRELRSNLRFLELGETSRSLLVTSSVKGEGKSVTSINLAAALARADCNVLLVDADLRDPSLHNYLGLEGGAGLSTVLIGDSDLDNVVQPVELPNLTVLASGQVPPNPAELLDSDQMTAFLDEAAARYDVVILDSAPLLAATDAAALARRVSGTIFVAGSGTVRRTQMSQALRKLQLVDRRLLGVVLNGMPKTDSTTYSQIYRDAYAAQAPQTEETAAPRRRLLRRARASEQRADESTVESDVRAAVDELTESLPGRSRSRHSASHGLWAAGDD</sequence>
<dbReference type="AlphaFoldDB" id="A0A2A3X2J3"/>
<evidence type="ECO:0000256" key="8">
    <source>
        <dbReference type="ARBA" id="ARBA00022679"/>
    </source>
</evidence>
<keyword evidence="13 18" id="KW-1133">Transmembrane helix</keyword>
<keyword evidence="9 18" id="KW-0812">Transmembrane</keyword>
<evidence type="ECO:0000259" key="19">
    <source>
        <dbReference type="Pfam" id="PF02706"/>
    </source>
</evidence>
<evidence type="ECO:0000256" key="5">
    <source>
        <dbReference type="ARBA" id="ARBA00011903"/>
    </source>
</evidence>
<dbReference type="GO" id="GO:0042802">
    <property type="term" value="F:identical protein binding"/>
    <property type="evidence" value="ECO:0007669"/>
    <property type="project" value="UniProtKB-ARBA"/>
</dbReference>
<feature type="domain" description="Polysaccharide chain length determinant N-terminal" evidence="19">
    <location>
        <begin position="2"/>
        <end position="89"/>
    </location>
</feature>
<dbReference type="EMBL" id="NRGX01000001">
    <property type="protein sequence ID" value="PCC17943.1"/>
    <property type="molecule type" value="Genomic_DNA"/>
</dbReference>
<evidence type="ECO:0000313" key="22">
    <source>
        <dbReference type="Proteomes" id="UP000218377"/>
    </source>
</evidence>
<comment type="caution">
    <text evidence="21">The sequence shown here is derived from an EMBL/GenBank/DDBJ whole genome shotgun (WGS) entry which is preliminary data.</text>
</comment>
<dbReference type="FunFam" id="3.40.50.300:FF:000527">
    <property type="entry name" value="Tyrosine-protein kinase etk"/>
    <property type="match status" value="1"/>
</dbReference>
<dbReference type="NCBIfam" id="TIGR01007">
    <property type="entry name" value="eps_fam"/>
    <property type="match status" value="1"/>
</dbReference>
<comment type="similarity">
    <text evidence="4">Belongs to the etk/wzc family.</text>
</comment>
<dbReference type="Pfam" id="PF13614">
    <property type="entry name" value="AAA_31"/>
    <property type="match status" value="1"/>
</dbReference>
<evidence type="ECO:0000256" key="14">
    <source>
        <dbReference type="ARBA" id="ARBA00023136"/>
    </source>
</evidence>
<dbReference type="PANTHER" id="PTHR32309:SF31">
    <property type="entry name" value="CAPSULAR EXOPOLYSACCHARIDE FAMILY"/>
    <property type="match status" value="1"/>
</dbReference>
<dbReference type="CDD" id="cd05387">
    <property type="entry name" value="BY-kinase"/>
    <property type="match status" value="1"/>
</dbReference>
<evidence type="ECO:0000256" key="11">
    <source>
        <dbReference type="ARBA" id="ARBA00022777"/>
    </source>
</evidence>
<reference evidence="21 22" key="1">
    <citation type="journal article" date="2017" name="Elife">
        <title>Extensive horizontal gene transfer in cheese-associated bacteria.</title>
        <authorList>
            <person name="Bonham K.S."/>
            <person name="Wolfe B.E."/>
            <person name="Dutton R.J."/>
        </authorList>
    </citation>
    <scope>NUCLEOTIDE SEQUENCE [LARGE SCALE GENOMIC DNA]</scope>
    <source>
        <strain evidence="21 22">JB5</strain>
    </source>
</reference>
<protein>
    <recommendedName>
        <fullName evidence="5">non-specific protein-tyrosine kinase</fullName>
        <ecNumber evidence="5">2.7.10.2</ecNumber>
    </recommendedName>
</protein>
<evidence type="ECO:0000256" key="17">
    <source>
        <dbReference type="SAM" id="MobiDB-lite"/>
    </source>
</evidence>
<feature type="compositionally biased region" description="Basic and acidic residues" evidence="17">
    <location>
        <begin position="469"/>
        <end position="488"/>
    </location>
</feature>
<keyword evidence="14 18" id="KW-0472">Membrane</keyword>
<evidence type="ECO:0000256" key="2">
    <source>
        <dbReference type="ARBA" id="ARBA00006683"/>
    </source>
</evidence>
<keyword evidence="8" id="KW-0808">Transferase</keyword>
<evidence type="ECO:0000256" key="3">
    <source>
        <dbReference type="ARBA" id="ARBA00007316"/>
    </source>
</evidence>
<dbReference type="InterPro" id="IPR005702">
    <property type="entry name" value="Wzc-like_C"/>
</dbReference>
<evidence type="ECO:0000256" key="1">
    <source>
        <dbReference type="ARBA" id="ARBA00004429"/>
    </source>
</evidence>
<comment type="catalytic activity">
    <reaction evidence="16">
        <text>L-tyrosyl-[protein] + ATP = O-phospho-L-tyrosyl-[protein] + ADP + H(+)</text>
        <dbReference type="Rhea" id="RHEA:10596"/>
        <dbReference type="Rhea" id="RHEA-COMP:10136"/>
        <dbReference type="Rhea" id="RHEA-COMP:20101"/>
        <dbReference type="ChEBI" id="CHEBI:15378"/>
        <dbReference type="ChEBI" id="CHEBI:30616"/>
        <dbReference type="ChEBI" id="CHEBI:46858"/>
        <dbReference type="ChEBI" id="CHEBI:61978"/>
        <dbReference type="ChEBI" id="CHEBI:456216"/>
        <dbReference type="EC" id="2.7.10.2"/>
    </reaction>
</comment>
<dbReference type="PANTHER" id="PTHR32309">
    <property type="entry name" value="TYROSINE-PROTEIN KINASE"/>
    <property type="match status" value="1"/>
</dbReference>
<keyword evidence="11" id="KW-0418">Kinase</keyword>
<dbReference type="GO" id="GO:0005524">
    <property type="term" value="F:ATP binding"/>
    <property type="evidence" value="ECO:0007669"/>
    <property type="project" value="UniProtKB-KW"/>
</dbReference>
<feature type="region of interest" description="Disordered" evidence="17">
    <location>
        <begin position="468"/>
        <end position="515"/>
    </location>
</feature>
<evidence type="ECO:0000256" key="10">
    <source>
        <dbReference type="ARBA" id="ARBA00022741"/>
    </source>
</evidence>
<evidence type="ECO:0000256" key="13">
    <source>
        <dbReference type="ARBA" id="ARBA00022989"/>
    </source>
</evidence>
<dbReference type="Proteomes" id="UP000218377">
    <property type="component" value="Unassembled WGS sequence"/>
</dbReference>
<accession>A0A2A3X2J3</accession>
<evidence type="ECO:0000256" key="7">
    <source>
        <dbReference type="ARBA" id="ARBA00022519"/>
    </source>
</evidence>
<comment type="similarity">
    <text evidence="3">Belongs to the CpsD/CapB family.</text>
</comment>
<evidence type="ECO:0000256" key="6">
    <source>
        <dbReference type="ARBA" id="ARBA00022475"/>
    </source>
</evidence>
<evidence type="ECO:0000256" key="15">
    <source>
        <dbReference type="ARBA" id="ARBA00023137"/>
    </source>
</evidence>
<gene>
    <name evidence="21" type="ORF">CIK79_06345</name>
</gene>
<evidence type="ECO:0000259" key="20">
    <source>
        <dbReference type="Pfam" id="PF13614"/>
    </source>
</evidence>
<name>A0A2A3X2J3_BREAU</name>
<keyword evidence="6" id="KW-1003">Cell membrane</keyword>
<dbReference type="EC" id="2.7.10.2" evidence="5"/>
<dbReference type="SUPFAM" id="SSF52540">
    <property type="entry name" value="P-loop containing nucleoside triphosphate hydrolases"/>
    <property type="match status" value="1"/>
</dbReference>
<dbReference type="InterPro" id="IPR025669">
    <property type="entry name" value="AAA_dom"/>
</dbReference>
<dbReference type="InterPro" id="IPR027417">
    <property type="entry name" value="P-loop_NTPase"/>
</dbReference>
<evidence type="ECO:0000256" key="12">
    <source>
        <dbReference type="ARBA" id="ARBA00022840"/>
    </source>
</evidence>
<evidence type="ECO:0000313" key="21">
    <source>
        <dbReference type="EMBL" id="PCC17943.1"/>
    </source>
</evidence>